<organism evidence="1 2">
    <name type="scientific">Gemmata obscuriglobus</name>
    <dbReference type="NCBI Taxonomy" id="114"/>
    <lineage>
        <taxon>Bacteria</taxon>
        <taxon>Pseudomonadati</taxon>
        <taxon>Planctomycetota</taxon>
        <taxon>Planctomycetia</taxon>
        <taxon>Gemmatales</taxon>
        <taxon>Gemmataceae</taxon>
        <taxon>Gemmata</taxon>
    </lineage>
</organism>
<dbReference type="Proteomes" id="UP000245802">
    <property type="component" value="Chromosome"/>
</dbReference>
<dbReference type="OrthoDB" id="9152783at2"/>
<dbReference type="EMBL" id="CP025958">
    <property type="protein sequence ID" value="AWM35874.1"/>
    <property type="molecule type" value="Genomic_DNA"/>
</dbReference>
<name>A0A2Z3H2P1_9BACT</name>
<sequence>MMAVQVSLLFGRKRARMGNVRLRTVTYSDLSALRHEVAVVDGPQFQPPEFLVVRYFGSYRDGSEGTPDAKYILAASAAAREAWWSRCTVLDFRELVYRWGDNMAWVTQIGRDGVTKLQWPLAIVVGDGCRDALRSLLRDEYAGLCVESLDEAFTLCRVKAEEHERQLKQWRPRAEPGAAPDTAG</sequence>
<dbReference type="AlphaFoldDB" id="A0A2Z3H2P1"/>
<accession>A0A2Z3H2P1</accession>
<gene>
    <name evidence="1" type="ORF">C1280_01810</name>
</gene>
<dbReference type="KEGG" id="gog:C1280_01810"/>
<protein>
    <submittedName>
        <fullName evidence="1">Uncharacterized protein</fullName>
    </submittedName>
</protein>
<proteinExistence type="predicted"/>
<evidence type="ECO:0000313" key="1">
    <source>
        <dbReference type="EMBL" id="AWM35874.1"/>
    </source>
</evidence>
<evidence type="ECO:0000313" key="2">
    <source>
        <dbReference type="Proteomes" id="UP000245802"/>
    </source>
</evidence>
<keyword evidence="2" id="KW-1185">Reference proteome</keyword>
<reference evidence="1 2" key="1">
    <citation type="submission" date="2018-01" db="EMBL/GenBank/DDBJ databases">
        <title>G. obscuriglobus.</title>
        <authorList>
            <person name="Franke J."/>
            <person name="Blomberg W."/>
            <person name="Selmecki A."/>
        </authorList>
    </citation>
    <scope>NUCLEOTIDE SEQUENCE [LARGE SCALE GENOMIC DNA]</scope>
    <source>
        <strain evidence="1 2">DSM 5831</strain>
    </source>
</reference>